<dbReference type="VEuPathDB" id="VectorBase:AMEC020609"/>
<sequence length="242" mass="25200">MADTAASSAASEKPVTQNATPRQHPKKRKFDLAELEEMESHRPVPPPPLPVPPAATPALSPPGGSNGAKQATTQPMDTGGGGGGEDDREAGNRGVLYEQSAGASPHASSTGSIAVFKNGEPEENGSFGAYHHHQQQQHHHHHYGATNGSFGREGDSPGNHHATDVRTGNSISTYDAPVHHSDRSHREPVDSRERIVMNSVSHRSQPSSSPGQGPQPAGSPASNGATVLTGKLQTFPAAAIGR</sequence>
<dbReference type="Proteomes" id="UP000075902">
    <property type="component" value="Unassembled WGS sequence"/>
</dbReference>
<dbReference type="EnsemblMetazoa" id="AMEC020609-RA">
    <property type="protein sequence ID" value="AMEC020609-PA"/>
    <property type="gene ID" value="AMEC020609"/>
</dbReference>
<reference evidence="3" key="1">
    <citation type="submission" date="2014-01" db="EMBL/GenBank/DDBJ databases">
        <title>The Genome Sequence of Anopheles melas CM1001059_A (V2).</title>
        <authorList>
            <consortium name="The Broad Institute Genomics Platform"/>
            <person name="Neafsey D.E."/>
            <person name="Besansky N."/>
            <person name="Howell P."/>
            <person name="Walton C."/>
            <person name="Young S.K."/>
            <person name="Zeng Q."/>
            <person name="Gargeya S."/>
            <person name="Fitzgerald M."/>
            <person name="Haas B."/>
            <person name="Abouelleil A."/>
            <person name="Allen A.W."/>
            <person name="Alvarado L."/>
            <person name="Arachchi H.M."/>
            <person name="Berlin A.M."/>
            <person name="Chapman S.B."/>
            <person name="Gainer-Dewar J."/>
            <person name="Goldberg J."/>
            <person name="Griggs A."/>
            <person name="Gujja S."/>
            <person name="Hansen M."/>
            <person name="Howarth C."/>
            <person name="Imamovic A."/>
            <person name="Ireland A."/>
            <person name="Larimer J."/>
            <person name="McCowan C."/>
            <person name="Murphy C."/>
            <person name="Pearson M."/>
            <person name="Poon T.W."/>
            <person name="Priest M."/>
            <person name="Roberts A."/>
            <person name="Saif S."/>
            <person name="Shea T."/>
            <person name="Sisk P."/>
            <person name="Sykes S."/>
            <person name="Wortman J."/>
            <person name="Nusbaum C."/>
            <person name="Birren B."/>
        </authorList>
    </citation>
    <scope>NUCLEOTIDE SEQUENCE [LARGE SCALE GENOMIC DNA]</scope>
    <source>
        <strain evidence="3">CM1001059</strain>
    </source>
</reference>
<feature type="compositionally biased region" description="Polar residues" evidence="1">
    <location>
        <begin position="1"/>
        <end position="21"/>
    </location>
</feature>
<protein>
    <submittedName>
        <fullName evidence="2">Uncharacterized protein</fullName>
    </submittedName>
</protein>
<evidence type="ECO:0000256" key="1">
    <source>
        <dbReference type="SAM" id="MobiDB-lite"/>
    </source>
</evidence>
<dbReference type="AlphaFoldDB" id="A0A182UHP9"/>
<feature type="compositionally biased region" description="Pro residues" evidence="1">
    <location>
        <begin position="43"/>
        <end position="55"/>
    </location>
</feature>
<feature type="region of interest" description="Disordered" evidence="1">
    <location>
        <begin position="1"/>
        <end position="227"/>
    </location>
</feature>
<feature type="compositionally biased region" description="Polar residues" evidence="1">
    <location>
        <begin position="67"/>
        <end position="76"/>
    </location>
</feature>
<name>A0A182UHP9_9DIPT</name>
<feature type="compositionally biased region" description="Basic and acidic residues" evidence="1">
    <location>
        <begin position="177"/>
        <end position="195"/>
    </location>
</feature>
<reference evidence="2" key="2">
    <citation type="submission" date="2020-05" db="UniProtKB">
        <authorList>
            <consortium name="EnsemblMetazoa"/>
        </authorList>
    </citation>
    <scope>IDENTIFICATION</scope>
    <source>
        <strain evidence="2">CM1001059</strain>
    </source>
</reference>
<evidence type="ECO:0000313" key="3">
    <source>
        <dbReference type="Proteomes" id="UP000075902"/>
    </source>
</evidence>
<proteinExistence type="predicted"/>
<keyword evidence="3" id="KW-1185">Reference proteome</keyword>
<organism evidence="2 3">
    <name type="scientific">Anopheles melas</name>
    <dbReference type="NCBI Taxonomy" id="34690"/>
    <lineage>
        <taxon>Eukaryota</taxon>
        <taxon>Metazoa</taxon>
        <taxon>Ecdysozoa</taxon>
        <taxon>Arthropoda</taxon>
        <taxon>Hexapoda</taxon>
        <taxon>Insecta</taxon>
        <taxon>Pterygota</taxon>
        <taxon>Neoptera</taxon>
        <taxon>Endopterygota</taxon>
        <taxon>Diptera</taxon>
        <taxon>Nematocera</taxon>
        <taxon>Culicoidea</taxon>
        <taxon>Culicidae</taxon>
        <taxon>Anophelinae</taxon>
        <taxon>Anopheles</taxon>
    </lineage>
</organism>
<feature type="compositionally biased region" description="Basic residues" evidence="1">
    <location>
        <begin position="130"/>
        <end position="143"/>
    </location>
</feature>
<evidence type="ECO:0000313" key="2">
    <source>
        <dbReference type="EnsemblMetazoa" id="AMEC020609-PA"/>
    </source>
</evidence>
<feature type="compositionally biased region" description="Low complexity" evidence="1">
    <location>
        <begin position="204"/>
        <end position="222"/>
    </location>
</feature>
<accession>A0A182UHP9</accession>
<dbReference type="STRING" id="34690.A0A182UHP9"/>